<comment type="function">
    <text evidence="10">Component of the acetyl coenzyme A carboxylase (ACC) complex. First, biotin carboxylase catalyzes the carboxylation of biotin on its carrier protein (BCCP) and then the CO(2) group is transferred by the carboxyltransferase to acetyl-CoA to form malonyl-CoA.</text>
</comment>
<evidence type="ECO:0000256" key="1">
    <source>
        <dbReference type="ARBA" id="ARBA00004956"/>
    </source>
</evidence>
<evidence type="ECO:0000256" key="9">
    <source>
        <dbReference type="ARBA" id="ARBA00049152"/>
    </source>
</evidence>
<dbReference type="EC" id="2.1.3.15" evidence="10"/>
<comment type="subcellular location">
    <subcellularLocation>
        <location evidence="10">Cytoplasm</location>
    </subcellularLocation>
</comment>
<sequence length="319" mass="35371">MKFTFLEFEGPIAELEQKIEQLRHVSSDSAVDISEEITKLQQKSETLTNNIYSKLTPWQTALVARHPQRPYTMDYVREIFTDFHELHGDRMYEDDLSIVGGLARFSGEACMVIGHQKGRDTKERARRNFGMPRPEGYRKALRLMRLAEKFQLPVFTFVDTPGAYPGIGAEERGQSEAIGHNLYAMAELRVPIISTIIGEGGSGGALAIAVGDVVQMLQYSTYGVISPEGCASILWRSADKAPVAAEALGITAPRLLELGLIDKVVPEPIGGAQRDAVSMAKTLKRALSEALRQVSGMDVDELLDKRLERLMSYGRVQDK</sequence>
<dbReference type="PROSITE" id="PS50989">
    <property type="entry name" value="COA_CT_CTER"/>
    <property type="match status" value="1"/>
</dbReference>
<evidence type="ECO:0000256" key="6">
    <source>
        <dbReference type="ARBA" id="ARBA00022840"/>
    </source>
</evidence>
<dbReference type="InterPro" id="IPR029045">
    <property type="entry name" value="ClpP/crotonase-like_dom_sf"/>
</dbReference>
<gene>
    <name evidence="10 12" type="primary">accA</name>
    <name evidence="12" type="ORF">MIM_c12600</name>
</gene>
<keyword evidence="5 10" id="KW-0276">Fatty acid metabolism</keyword>
<evidence type="ECO:0000256" key="3">
    <source>
        <dbReference type="ARBA" id="ARBA00022679"/>
    </source>
</evidence>
<dbReference type="SUPFAM" id="SSF52096">
    <property type="entry name" value="ClpP/crotonase"/>
    <property type="match status" value="1"/>
</dbReference>
<dbReference type="KEGG" id="amim:MIM_c12600"/>
<dbReference type="HAMAP" id="MF_00823">
    <property type="entry name" value="AcetylCoA_CT_alpha"/>
    <property type="match status" value="1"/>
</dbReference>
<evidence type="ECO:0000259" key="11">
    <source>
        <dbReference type="PROSITE" id="PS50989"/>
    </source>
</evidence>
<dbReference type="PANTHER" id="PTHR42853">
    <property type="entry name" value="ACETYL-COENZYME A CARBOXYLASE CARBOXYL TRANSFERASE SUBUNIT ALPHA"/>
    <property type="match status" value="1"/>
</dbReference>
<evidence type="ECO:0000256" key="4">
    <source>
        <dbReference type="ARBA" id="ARBA00022741"/>
    </source>
</evidence>
<comment type="similarity">
    <text evidence="10">Belongs to the AccA family.</text>
</comment>
<keyword evidence="8 10" id="KW-0275">Fatty acid biosynthesis</keyword>
<keyword evidence="2 10" id="KW-0444">Lipid biosynthesis</keyword>
<evidence type="ECO:0000256" key="10">
    <source>
        <dbReference type="HAMAP-Rule" id="MF_00823"/>
    </source>
</evidence>
<dbReference type="Proteomes" id="UP000019095">
    <property type="component" value="Chromosome"/>
</dbReference>
<dbReference type="OrthoDB" id="9808023at2"/>
<keyword evidence="10" id="KW-0963">Cytoplasm</keyword>
<dbReference type="AlphaFoldDB" id="W0P928"/>
<dbReference type="eggNOG" id="COG0825">
    <property type="taxonomic scope" value="Bacteria"/>
</dbReference>
<feature type="domain" description="CoA carboxyltransferase C-terminal" evidence="11">
    <location>
        <begin position="32"/>
        <end position="293"/>
    </location>
</feature>
<dbReference type="NCBIfam" id="NF041504">
    <property type="entry name" value="AccA_sub"/>
    <property type="match status" value="1"/>
</dbReference>
<reference evidence="12 13" key="1">
    <citation type="journal article" date="2014" name="Microbiology">
        <title>Unravelling the complete genome sequence of Advenella mimigardefordensis strain DPN7T and novel insights in the catabolism of the xenobiotic polythioester precursor 3,3'-dithiodipropionate.</title>
        <authorList>
            <person name="Wubbeler J.H."/>
            <person name="Hiessl S."/>
            <person name="Schuldes J."/>
            <person name="Thurmer A."/>
            <person name="Daniel R."/>
            <person name="Steinbuchel A."/>
        </authorList>
    </citation>
    <scope>NUCLEOTIDE SEQUENCE [LARGE SCALE GENOMIC DNA]</scope>
    <source>
        <strain evidence="13">DSM 17166 / LMG 22922 / DPN7</strain>
    </source>
</reference>
<dbReference type="GO" id="GO:2001295">
    <property type="term" value="P:malonyl-CoA biosynthetic process"/>
    <property type="evidence" value="ECO:0007669"/>
    <property type="project" value="UniProtKB-UniRule"/>
</dbReference>
<organism evidence="12 13">
    <name type="scientific">Advenella mimigardefordensis (strain DSM 17166 / LMG 22922 / DPN7)</name>
    <dbReference type="NCBI Taxonomy" id="1247726"/>
    <lineage>
        <taxon>Bacteria</taxon>
        <taxon>Pseudomonadati</taxon>
        <taxon>Pseudomonadota</taxon>
        <taxon>Betaproteobacteria</taxon>
        <taxon>Burkholderiales</taxon>
        <taxon>Alcaligenaceae</taxon>
    </lineage>
</organism>
<evidence type="ECO:0000256" key="5">
    <source>
        <dbReference type="ARBA" id="ARBA00022832"/>
    </source>
</evidence>
<keyword evidence="6 10" id="KW-0067">ATP-binding</keyword>
<comment type="subunit">
    <text evidence="10">Acetyl-CoA carboxylase is a heterohexamer composed of biotin carboxyl carrier protein (AccB), biotin carboxylase (AccC) and two subunits each of ACCase subunit alpha (AccA) and ACCase subunit beta (AccD).</text>
</comment>
<evidence type="ECO:0000256" key="7">
    <source>
        <dbReference type="ARBA" id="ARBA00023098"/>
    </source>
</evidence>
<name>W0P928_ADVMD</name>
<keyword evidence="3 10" id="KW-0808">Transferase</keyword>
<dbReference type="InterPro" id="IPR001095">
    <property type="entry name" value="Acetyl_CoA_COase_a_su"/>
</dbReference>
<dbReference type="GO" id="GO:0009317">
    <property type="term" value="C:acetyl-CoA carboxylase complex"/>
    <property type="evidence" value="ECO:0007669"/>
    <property type="project" value="InterPro"/>
</dbReference>
<protein>
    <recommendedName>
        <fullName evidence="10">Acetyl-coenzyme A carboxylase carboxyl transferase subunit alpha</fullName>
        <shortName evidence="10">ACCase subunit alpha</shortName>
        <shortName evidence="10">Acetyl-CoA carboxylase carboxyltransferase subunit alpha</shortName>
        <ecNumber evidence="10">2.1.3.15</ecNumber>
    </recommendedName>
</protein>
<dbReference type="NCBIfam" id="TIGR00513">
    <property type="entry name" value="accA"/>
    <property type="match status" value="1"/>
</dbReference>
<keyword evidence="13" id="KW-1185">Reference proteome</keyword>
<evidence type="ECO:0000256" key="8">
    <source>
        <dbReference type="ARBA" id="ARBA00023160"/>
    </source>
</evidence>
<keyword evidence="12" id="KW-0436">Ligase</keyword>
<dbReference type="Pfam" id="PF03255">
    <property type="entry name" value="ACCA"/>
    <property type="match status" value="1"/>
</dbReference>
<dbReference type="Gene3D" id="3.90.226.10">
    <property type="entry name" value="2-enoyl-CoA Hydratase, Chain A, domain 1"/>
    <property type="match status" value="1"/>
</dbReference>
<dbReference type="HOGENOM" id="CLU_015486_0_2_4"/>
<keyword evidence="7 10" id="KW-0443">Lipid metabolism</keyword>
<dbReference type="GO" id="GO:0003989">
    <property type="term" value="F:acetyl-CoA carboxylase activity"/>
    <property type="evidence" value="ECO:0007669"/>
    <property type="project" value="InterPro"/>
</dbReference>
<evidence type="ECO:0000256" key="2">
    <source>
        <dbReference type="ARBA" id="ARBA00022516"/>
    </source>
</evidence>
<keyword evidence="4 10" id="KW-0547">Nucleotide-binding</keyword>
<dbReference type="STRING" id="1247726.MIM_c12600"/>
<proteinExistence type="inferred from homology"/>
<dbReference type="InterPro" id="IPR011763">
    <property type="entry name" value="COA_CT_C"/>
</dbReference>
<accession>W0P928</accession>
<dbReference type="EMBL" id="CP003915">
    <property type="protein sequence ID" value="AHG63354.1"/>
    <property type="molecule type" value="Genomic_DNA"/>
</dbReference>
<evidence type="ECO:0000313" key="13">
    <source>
        <dbReference type="Proteomes" id="UP000019095"/>
    </source>
</evidence>
<dbReference type="NCBIfam" id="NF004344">
    <property type="entry name" value="PRK05724.1"/>
    <property type="match status" value="1"/>
</dbReference>
<dbReference type="GO" id="GO:0016743">
    <property type="term" value="F:carboxyl- or carbamoyltransferase activity"/>
    <property type="evidence" value="ECO:0007669"/>
    <property type="project" value="UniProtKB-UniRule"/>
</dbReference>
<comment type="pathway">
    <text evidence="1 10">Lipid metabolism; malonyl-CoA biosynthesis; malonyl-CoA from acetyl-CoA: step 1/1.</text>
</comment>
<dbReference type="PANTHER" id="PTHR42853:SF3">
    <property type="entry name" value="ACETYL-COENZYME A CARBOXYLASE CARBOXYL TRANSFERASE SUBUNIT ALPHA, CHLOROPLASTIC"/>
    <property type="match status" value="1"/>
</dbReference>
<dbReference type="UniPathway" id="UPA00655">
    <property type="reaction ID" value="UER00711"/>
</dbReference>
<comment type="catalytic activity">
    <reaction evidence="9 10">
        <text>N(6)-carboxybiotinyl-L-lysyl-[protein] + acetyl-CoA = N(6)-biotinyl-L-lysyl-[protein] + malonyl-CoA</text>
        <dbReference type="Rhea" id="RHEA:54728"/>
        <dbReference type="Rhea" id="RHEA-COMP:10505"/>
        <dbReference type="Rhea" id="RHEA-COMP:10506"/>
        <dbReference type="ChEBI" id="CHEBI:57288"/>
        <dbReference type="ChEBI" id="CHEBI:57384"/>
        <dbReference type="ChEBI" id="CHEBI:83144"/>
        <dbReference type="ChEBI" id="CHEBI:83145"/>
        <dbReference type="EC" id="2.1.3.15"/>
    </reaction>
</comment>
<dbReference type="GO" id="GO:0005524">
    <property type="term" value="F:ATP binding"/>
    <property type="evidence" value="ECO:0007669"/>
    <property type="project" value="UniProtKB-KW"/>
</dbReference>
<dbReference type="PRINTS" id="PR01069">
    <property type="entry name" value="ACCCTRFRASEA"/>
</dbReference>
<evidence type="ECO:0000313" key="12">
    <source>
        <dbReference type="EMBL" id="AHG63354.1"/>
    </source>
</evidence>
<dbReference type="PATRIC" id="fig|1247726.3.peg.1382"/>
<dbReference type="GO" id="GO:0006633">
    <property type="term" value="P:fatty acid biosynthetic process"/>
    <property type="evidence" value="ECO:0007669"/>
    <property type="project" value="UniProtKB-KW"/>
</dbReference>
<dbReference type="RefSeq" id="WP_025371982.1">
    <property type="nucleotide sequence ID" value="NZ_CP003915.1"/>
</dbReference>